<dbReference type="InterPro" id="IPR052022">
    <property type="entry name" value="26kDa_periplasmic_antigen"/>
</dbReference>
<dbReference type="InterPro" id="IPR007497">
    <property type="entry name" value="SIMPL/DUF541"/>
</dbReference>
<accession>A0A1F5KBU0</accession>
<name>A0A1F5KBU0_9BACT</name>
<dbReference type="PANTHER" id="PTHR34387:SF2">
    <property type="entry name" value="SLR1258 PROTEIN"/>
    <property type="match status" value="1"/>
</dbReference>
<dbReference type="AlphaFoldDB" id="A0A1F5KBU0"/>
<protein>
    <recommendedName>
        <fullName evidence="3">26 kDa periplasmic immunogenic protein</fullName>
    </recommendedName>
</protein>
<evidence type="ECO:0000313" key="2">
    <source>
        <dbReference type="Proteomes" id="UP000176527"/>
    </source>
</evidence>
<dbReference type="Gene3D" id="3.30.70.2970">
    <property type="entry name" value="Protein of unknown function (DUF541), domain 2"/>
    <property type="match status" value="1"/>
</dbReference>
<organism evidence="1 2">
    <name type="scientific">Candidatus Daviesbacteria bacterium RIFCSPHIGHO2_12_FULL_37_11</name>
    <dbReference type="NCBI Taxonomy" id="1797777"/>
    <lineage>
        <taxon>Bacteria</taxon>
        <taxon>Candidatus Daviesiibacteriota</taxon>
    </lineage>
</organism>
<dbReference type="PANTHER" id="PTHR34387">
    <property type="entry name" value="SLR1258 PROTEIN"/>
    <property type="match status" value="1"/>
</dbReference>
<dbReference type="Proteomes" id="UP000176527">
    <property type="component" value="Unassembled WGS sequence"/>
</dbReference>
<dbReference type="Gene3D" id="3.30.110.170">
    <property type="entry name" value="Protein of unknown function (DUF541), domain 1"/>
    <property type="match status" value="1"/>
</dbReference>
<sequence length="244" mass="26024">MFRPAVPAILVIIFFFVALFAYVELAGPIPFSINSVTTSKSDTFNVTGEGKVSVSPDIAVVSAGITADGVTVKAAQDQINTVIKKVSDVIKSLGVDSKDIKTTNYSINPKIDYQSGTQRITGYTANTTLTIQVKDLDKINQVIDVSTGNGANQVNGVQFDVEDRTKAENEAREKAVSDAKKKAENAAKAAGFSLGRLINYQENTGEPPIMLQRSGALTADVAETQVEPGSTEITVSVTLSYEVR</sequence>
<gene>
    <name evidence="1" type="ORF">A3F00_03965</name>
</gene>
<comment type="caution">
    <text evidence="1">The sequence shown here is derived from an EMBL/GenBank/DDBJ whole genome shotgun (WGS) entry which is preliminary data.</text>
</comment>
<evidence type="ECO:0008006" key="3">
    <source>
        <dbReference type="Google" id="ProtNLM"/>
    </source>
</evidence>
<proteinExistence type="predicted"/>
<dbReference type="GO" id="GO:0006974">
    <property type="term" value="P:DNA damage response"/>
    <property type="evidence" value="ECO:0007669"/>
    <property type="project" value="TreeGrafter"/>
</dbReference>
<evidence type="ECO:0000313" key="1">
    <source>
        <dbReference type="EMBL" id="OGE38413.1"/>
    </source>
</evidence>
<dbReference type="Pfam" id="PF04402">
    <property type="entry name" value="SIMPL"/>
    <property type="match status" value="1"/>
</dbReference>
<reference evidence="1 2" key="1">
    <citation type="journal article" date="2016" name="Nat. Commun.">
        <title>Thousands of microbial genomes shed light on interconnected biogeochemical processes in an aquifer system.</title>
        <authorList>
            <person name="Anantharaman K."/>
            <person name="Brown C.T."/>
            <person name="Hug L.A."/>
            <person name="Sharon I."/>
            <person name="Castelle C.J."/>
            <person name="Probst A.J."/>
            <person name="Thomas B.C."/>
            <person name="Singh A."/>
            <person name="Wilkins M.J."/>
            <person name="Karaoz U."/>
            <person name="Brodie E.L."/>
            <person name="Williams K.H."/>
            <person name="Hubbard S.S."/>
            <person name="Banfield J.F."/>
        </authorList>
    </citation>
    <scope>NUCLEOTIDE SEQUENCE [LARGE SCALE GENOMIC DNA]</scope>
</reference>
<dbReference type="EMBL" id="MFDE01000021">
    <property type="protein sequence ID" value="OGE38413.1"/>
    <property type="molecule type" value="Genomic_DNA"/>
</dbReference>